<feature type="transmembrane region" description="Helical" evidence="7">
    <location>
        <begin position="227"/>
        <end position="249"/>
    </location>
</feature>
<dbReference type="EMBL" id="CP104064">
    <property type="protein sequence ID" value="WAH38958.1"/>
    <property type="molecule type" value="Genomic_DNA"/>
</dbReference>
<feature type="transmembrane region" description="Helical" evidence="7">
    <location>
        <begin position="6"/>
        <end position="27"/>
    </location>
</feature>
<dbReference type="Pfam" id="PF06750">
    <property type="entry name" value="A24_N_bact"/>
    <property type="match status" value="1"/>
</dbReference>
<evidence type="ECO:0000256" key="7">
    <source>
        <dbReference type="SAM" id="Phobius"/>
    </source>
</evidence>
<feature type="transmembrane region" description="Helical" evidence="7">
    <location>
        <begin position="130"/>
        <end position="147"/>
    </location>
</feature>
<dbReference type="Pfam" id="PF01478">
    <property type="entry name" value="Peptidase_A24"/>
    <property type="match status" value="1"/>
</dbReference>
<keyword evidence="6 7" id="KW-0472">Membrane</keyword>
<evidence type="ECO:0000313" key="11">
    <source>
        <dbReference type="Proteomes" id="UP001164803"/>
    </source>
</evidence>
<evidence type="ECO:0000259" key="9">
    <source>
        <dbReference type="Pfam" id="PF06750"/>
    </source>
</evidence>
<dbReference type="Proteomes" id="UP001164803">
    <property type="component" value="Chromosome"/>
</dbReference>
<proteinExistence type="inferred from homology"/>
<evidence type="ECO:0000256" key="4">
    <source>
        <dbReference type="ARBA" id="ARBA00022692"/>
    </source>
</evidence>
<protein>
    <submittedName>
        <fullName evidence="10">Prepilin peptidase</fullName>
    </submittedName>
</protein>
<keyword evidence="4 7" id="KW-0812">Transmembrane</keyword>
<keyword evidence="11" id="KW-1185">Reference proteome</keyword>
<evidence type="ECO:0000256" key="2">
    <source>
        <dbReference type="ARBA" id="ARBA00005801"/>
    </source>
</evidence>
<feature type="transmembrane region" description="Helical" evidence="7">
    <location>
        <begin position="183"/>
        <end position="206"/>
    </location>
</feature>
<keyword evidence="5 7" id="KW-1133">Transmembrane helix</keyword>
<comment type="similarity">
    <text evidence="2">Belongs to the peptidase A24 family.</text>
</comment>
<dbReference type="Gene3D" id="1.20.120.1220">
    <property type="match status" value="1"/>
</dbReference>
<keyword evidence="3" id="KW-1003">Cell membrane</keyword>
<organism evidence="10 11">
    <name type="scientific">Alicyclobacillus dauci</name>
    <dbReference type="NCBI Taxonomy" id="1475485"/>
    <lineage>
        <taxon>Bacteria</taxon>
        <taxon>Bacillati</taxon>
        <taxon>Bacillota</taxon>
        <taxon>Bacilli</taxon>
        <taxon>Bacillales</taxon>
        <taxon>Alicyclobacillaceae</taxon>
        <taxon>Alicyclobacillus</taxon>
    </lineage>
</organism>
<gene>
    <name evidence="10" type="ORF">NZD86_11000</name>
</gene>
<comment type="subcellular location">
    <subcellularLocation>
        <location evidence="1">Cell membrane</location>
        <topology evidence="1">Multi-pass membrane protein</topology>
    </subcellularLocation>
</comment>
<feature type="transmembrane region" description="Helical" evidence="7">
    <location>
        <begin position="154"/>
        <end position="171"/>
    </location>
</feature>
<feature type="transmembrane region" description="Helical" evidence="7">
    <location>
        <begin position="101"/>
        <end position="118"/>
    </location>
</feature>
<dbReference type="InterPro" id="IPR050882">
    <property type="entry name" value="Prepilin_peptidase/N-MTase"/>
</dbReference>
<feature type="domain" description="Prepilin peptidase A24 N-terminal" evidence="9">
    <location>
        <begin position="15"/>
        <end position="97"/>
    </location>
</feature>
<evidence type="ECO:0000259" key="8">
    <source>
        <dbReference type="Pfam" id="PF01478"/>
    </source>
</evidence>
<dbReference type="InterPro" id="IPR000045">
    <property type="entry name" value="Prepilin_IV_endopep_pep"/>
</dbReference>
<evidence type="ECO:0000256" key="3">
    <source>
        <dbReference type="ARBA" id="ARBA00022475"/>
    </source>
</evidence>
<evidence type="ECO:0000313" key="10">
    <source>
        <dbReference type="EMBL" id="WAH38958.1"/>
    </source>
</evidence>
<dbReference type="PANTHER" id="PTHR30487:SF0">
    <property type="entry name" value="PREPILIN LEADER PEPTIDASE_N-METHYLTRANSFERASE-RELATED"/>
    <property type="match status" value="1"/>
</dbReference>
<evidence type="ECO:0000256" key="5">
    <source>
        <dbReference type="ARBA" id="ARBA00022989"/>
    </source>
</evidence>
<dbReference type="RefSeq" id="WP_268046580.1">
    <property type="nucleotide sequence ID" value="NZ_CP104064.1"/>
</dbReference>
<name>A0ABY6Z8V2_9BACL</name>
<dbReference type="InterPro" id="IPR010627">
    <property type="entry name" value="Prepilin_pept_A24_N"/>
</dbReference>
<reference evidence="10" key="1">
    <citation type="submission" date="2022-08" db="EMBL/GenBank/DDBJ databases">
        <title>Alicyclobacillus dauci DSM2870, complete genome.</title>
        <authorList>
            <person name="Wang Q."/>
            <person name="Cai R."/>
            <person name="Wang Z."/>
        </authorList>
    </citation>
    <scope>NUCLEOTIDE SEQUENCE</scope>
    <source>
        <strain evidence="10">DSM 28700</strain>
    </source>
</reference>
<dbReference type="PANTHER" id="PTHR30487">
    <property type="entry name" value="TYPE 4 PREPILIN-LIKE PROTEINS LEADER PEPTIDE-PROCESSING ENZYME"/>
    <property type="match status" value="1"/>
</dbReference>
<evidence type="ECO:0000256" key="1">
    <source>
        <dbReference type="ARBA" id="ARBA00004651"/>
    </source>
</evidence>
<evidence type="ECO:0000256" key="6">
    <source>
        <dbReference type="ARBA" id="ARBA00023136"/>
    </source>
</evidence>
<accession>A0ABY6Z8V2</accession>
<sequence>MSSSLHLMISLYLFVVGLVFGSFATLVGDRVVRSESIVHPGSHCTNCGRKLRGHELIPVISWLVLRGRCATCKHDISVRYPAQELTLAIAVVLSFWQEPSIFTAIVSCFLWFVFVIAMSTDFTALIVPNWLTYSSAFVIYVAMILVCHSVWKPLVGMFVGFMMIFLVHILSKGKMGLGDAKLYLSIGAFLGPALTVESFVVAAFIGTSVGGTLRFTKRLPANHYIPFVPFIVASVGLTQFILNGVPAWYEHVVLGL</sequence>
<feature type="domain" description="Prepilin type IV endopeptidase peptidase" evidence="8">
    <location>
        <begin position="109"/>
        <end position="209"/>
    </location>
</feature>